<keyword evidence="2" id="KW-1185">Reference proteome</keyword>
<dbReference type="EMBL" id="LDOV01000003">
    <property type="protein sequence ID" value="KLV02840.1"/>
    <property type="molecule type" value="Genomic_DNA"/>
</dbReference>
<dbReference type="AlphaFoldDB" id="A0A0J1GSY7"/>
<evidence type="ECO:0000313" key="1">
    <source>
        <dbReference type="EMBL" id="KLV02840.1"/>
    </source>
</evidence>
<comment type="caution">
    <text evidence="1">The sequence shown here is derived from an EMBL/GenBank/DDBJ whole genome shotgun (WGS) entry which is preliminary data.</text>
</comment>
<gene>
    <name evidence="1" type="ORF">ABT58_01945</name>
</gene>
<proteinExistence type="predicted"/>
<sequence length="60" mass="6998">MRDYWFLRGQTKALRVRIQLLLLGLFYYTPPTVPITKTKAVRVCPCCQHDMTCVGVSRPR</sequence>
<protein>
    <submittedName>
        <fullName evidence="1">Uncharacterized protein</fullName>
    </submittedName>
</protein>
<reference evidence="1 2" key="1">
    <citation type="submission" date="2015-05" db="EMBL/GenBank/DDBJ databases">
        <title>Photobacterium galathea sp. nov.</title>
        <authorList>
            <person name="Machado H."/>
            <person name="Gram L."/>
        </authorList>
    </citation>
    <scope>NUCLEOTIDE SEQUENCE [LARGE SCALE GENOMIC DNA]</scope>
    <source>
        <strain evidence="1 2">DSM 25995</strain>
    </source>
</reference>
<name>A0A0J1GSY7_9GAMM</name>
<organism evidence="1 2">
    <name type="scientific">Photobacterium aphoticum</name>
    <dbReference type="NCBI Taxonomy" id="754436"/>
    <lineage>
        <taxon>Bacteria</taxon>
        <taxon>Pseudomonadati</taxon>
        <taxon>Pseudomonadota</taxon>
        <taxon>Gammaproteobacteria</taxon>
        <taxon>Vibrionales</taxon>
        <taxon>Vibrionaceae</taxon>
        <taxon>Photobacterium</taxon>
    </lineage>
</organism>
<dbReference type="PATRIC" id="fig|754436.4.peg.415"/>
<accession>A0A0J1GSY7</accession>
<dbReference type="Proteomes" id="UP000036426">
    <property type="component" value="Unassembled WGS sequence"/>
</dbReference>
<evidence type="ECO:0000313" key="2">
    <source>
        <dbReference type="Proteomes" id="UP000036426"/>
    </source>
</evidence>